<evidence type="ECO:0000313" key="3">
    <source>
        <dbReference type="Proteomes" id="UP000230423"/>
    </source>
</evidence>
<proteinExistence type="predicted"/>
<dbReference type="AlphaFoldDB" id="A0A2G9U219"/>
<keyword evidence="1" id="KW-0732">Signal</keyword>
<accession>A0A2G9U219</accession>
<evidence type="ECO:0000256" key="1">
    <source>
        <dbReference type="SAM" id="SignalP"/>
    </source>
</evidence>
<evidence type="ECO:0008006" key="4">
    <source>
        <dbReference type="Google" id="ProtNLM"/>
    </source>
</evidence>
<evidence type="ECO:0000313" key="2">
    <source>
        <dbReference type="EMBL" id="PIO64283.1"/>
    </source>
</evidence>
<organism evidence="2 3">
    <name type="scientific">Teladorsagia circumcincta</name>
    <name type="common">Brown stomach worm</name>
    <name type="synonym">Ostertagia circumcincta</name>
    <dbReference type="NCBI Taxonomy" id="45464"/>
    <lineage>
        <taxon>Eukaryota</taxon>
        <taxon>Metazoa</taxon>
        <taxon>Ecdysozoa</taxon>
        <taxon>Nematoda</taxon>
        <taxon>Chromadorea</taxon>
        <taxon>Rhabditida</taxon>
        <taxon>Rhabditina</taxon>
        <taxon>Rhabditomorpha</taxon>
        <taxon>Strongyloidea</taxon>
        <taxon>Trichostrongylidae</taxon>
        <taxon>Teladorsagia</taxon>
    </lineage>
</organism>
<dbReference type="OrthoDB" id="5857148at2759"/>
<feature type="chain" id="PRO_5013600911" description="SXP/RAL-2 family protein Ani s 5-like cation-binding domain-containing protein" evidence="1">
    <location>
        <begin position="21"/>
        <end position="213"/>
    </location>
</feature>
<sequence>MNRVVCILLLVLQLTTLSNAQFGFGYPYGGFAPYGGYGFGPGFGGGAVYEQPEFLLYYFGIEQALSAGRVEMSNALVLLVRFFRGQERFDFIDLITMARGGKAKPAEEDQDMPIWAAKMFEKFGACCEKIERALTSSLEKLISNVSRIDQTQRSILSRLTALEKSIEALRTSPPRNRELVELSGDLVINRPLMGAIDGALIGAIDGALLGSMF</sequence>
<keyword evidence="3" id="KW-1185">Reference proteome</keyword>
<gene>
    <name evidence="2" type="ORF">TELCIR_14096</name>
</gene>
<dbReference type="EMBL" id="KZ350045">
    <property type="protein sequence ID" value="PIO64283.1"/>
    <property type="molecule type" value="Genomic_DNA"/>
</dbReference>
<name>A0A2G9U219_TELCI</name>
<protein>
    <recommendedName>
        <fullName evidence="4">SXP/RAL-2 family protein Ani s 5-like cation-binding domain-containing protein</fullName>
    </recommendedName>
</protein>
<feature type="signal peptide" evidence="1">
    <location>
        <begin position="1"/>
        <end position="20"/>
    </location>
</feature>
<dbReference type="Proteomes" id="UP000230423">
    <property type="component" value="Unassembled WGS sequence"/>
</dbReference>
<reference evidence="2 3" key="1">
    <citation type="submission" date="2015-09" db="EMBL/GenBank/DDBJ databases">
        <title>Draft genome of the parasitic nematode Teladorsagia circumcincta isolate WARC Sus (inbred).</title>
        <authorList>
            <person name="Mitreva M."/>
        </authorList>
    </citation>
    <scope>NUCLEOTIDE SEQUENCE [LARGE SCALE GENOMIC DNA]</scope>
    <source>
        <strain evidence="2 3">S</strain>
    </source>
</reference>